<evidence type="ECO:0000256" key="1">
    <source>
        <dbReference type="ARBA" id="ARBA00023016"/>
    </source>
</evidence>
<dbReference type="SUPFAM" id="SSF49764">
    <property type="entry name" value="HSP20-like chaperones"/>
    <property type="match status" value="1"/>
</dbReference>
<dbReference type="InterPro" id="IPR031107">
    <property type="entry name" value="Small_HSP"/>
</dbReference>
<dbReference type="AlphaFoldDB" id="A0A4V4M166"/>
<dbReference type="InterPro" id="IPR002068">
    <property type="entry name" value="A-crystallin/Hsp20_dom"/>
</dbReference>
<comment type="similarity">
    <text evidence="2 3">Belongs to the small heat shock protein (HSP20) family.</text>
</comment>
<proteinExistence type="inferred from homology"/>
<dbReference type="Pfam" id="PF00011">
    <property type="entry name" value="HSP20"/>
    <property type="match status" value="1"/>
</dbReference>
<sequence length="153" mass="17708">MTIFYNQPSDLNQLSRINEFNFPIEFFFKDNAPVKHNATPSTSKARLDLIQHDNSYEARVDLAGYKKEQLEISIHDHKISVKASKPAEEESKKSDEQRYLISELNSAPSISRTWRLPEHVTEDNIHAAYDNGLLTLRYSRHAPESEPKKVLIR</sequence>
<evidence type="ECO:0000256" key="3">
    <source>
        <dbReference type="RuleBase" id="RU003616"/>
    </source>
</evidence>
<evidence type="ECO:0000313" key="6">
    <source>
        <dbReference type="Proteomes" id="UP000310689"/>
    </source>
</evidence>
<dbReference type="PANTHER" id="PTHR11527">
    <property type="entry name" value="HEAT-SHOCK PROTEIN 20 FAMILY MEMBER"/>
    <property type="match status" value="1"/>
</dbReference>
<dbReference type="EMBL" id="SPOI01000865">
    <property type="protein sequence ID" value="TIB20174.1"/>
    <property type="molecule type" value="Genomic_DNA"/>
</dbReference>
<dbReference type="CDD" id="cd06464">
    <property type="entry name" value="ACD_sHsps-like"/>
    <property type="match status" value="1"/>
</dbReference>
<dbReference type="Proteomes" id="UP000310689">
    <property type="component" value="Unassembled WGS sequence"/>
</dbReference>
<comment type="caution">
    <text evidence="5">The sequence shown here is derived from an EMBL/GenBank/DDBJ whole genome shotgun (WGS) entry which is preliminary data.</text>
</comment>
<dbReference type="Gene3D" id="2.60.40.790">
    <property type="match status" value="1"/>
</dbReference>
<evidence type="ECO:0000313" key="5">
    <source>
        <dbReference type="EMBL" id="TIB20174.1"/>
    </source>
</evidence>
<name>A0A4V4M166_WALIC</name>
<accession>A0A4V4M166</accession>
<keyword evidence="1" id="KW-0346">Stress response</keyword>
<reference evidence="5 6" key="1">
    <citation type="submission" date="2019-03" db="EMBL/GenBank/DDBJ databases">
        <title>Sequencing 23 genomes of Wallemia ichthyophaga.</title>
        <authorList>
            <person name="Gostincar C."/>
        </authorList>
    </citation>
    <scope>NUCLEOTIDE SEQUENCE [LARGE SCALE GENOMIC DNA]</scope>
    <source>
        <strain evidence="5 6">EXF-6200</strain>
    </source>
</reference>
<dbReference type="PROSITE" id="PS01031">
    <property type="entry name" value="SHSP"/>
    <property type="match status" value="1"/>
</dbReference>
<evidence type="ECO:0000256" key="2">
    <source>
        <dbReference type="PROSITE-ProRule" id="PRU00285"/>
    </source>
</evidence>
<organism evidence="5 6">
    <name type="scientific">Wallemia ichthyophaga</name>
    <dbReference type="NCBI Taxonomy" id="245174"/>
    <lineage>
        <taxon>Eukaryota</taxon>
        <taxon>Fungi</taxon>
        <taxon>Dikarya</taxon>
        <taxon>Basidiomycota</taxon>
        <taxon>Wallemiomycotina</taxon>
        <taxon>Wallemiomycetes</taxon>
        <taxon>Wallemiales</taxon>
        <taxon>Wallemiaceae</taxon>
        <taxon>Wallemia</taxon>
    </lineage>
</organism>
<feature type="domain" description="SHSP" evidence="4">
    <location>
        <begin position="38"/>
        <end position="153"/>
    </location>
</feature>
<protein>
    <recommendedName>
        <fullName evidence="4">SHSP domain-containing protein</fullName>
    </recommendedName>
</protein>
<gene>
    <name evidence="5" type="ORF">E3P86_04217</name>
</gene>
<evidence type="ECO:0000259" key="4">
    <source>
        <dbReference type="PROSITE" id="PS01031"/>
    </source>
</evidence>
<dbReference type="InterPro" id="IPR008978">
    <property type="entry name" value="HSP20-like_chaperone"/>
</dbReference>